<evidence type="ECO:0000256" key="16">
    <source>
        <dbReference type="ARBA" id="ARBA00029806"/>
    </source>
</evidence>
<gene>
    <name evidence="20" type="primary">mgt</name>
    <name evidence="20" type="ORF">NIES21_58210</name>
</gene>
<dbReference type="SUPFAM" id="SSF56784">
    <property type="entry name" value="HAD-like"/>
    <property type="match status" value="1"/>
</dbReference>
<dbReference type="PRINTS" id="PR01836">
    <property type="entry name" value="MGATPASE"/>
</dbReference>
<comment type="similarity">
    <text evidence="3">Belongs to the cation transport ATPase (P-type) (TC 3.A.3) family. Type IIIB subfamily.</text>
</comment>
<evidence type="ECO:0000256" key="13">
    <source>
        <dbReference type="ARBA" id="ARBA00022967"/>
    </source>
</evidence>
<proteinExistence type="inferred from homology"/>
<evidence type="ECO:0000256" key="9">
    <source>
        <dbReference type="ARBA" id="ARBA00022692"/>
    </source>
</evidence>
<evidence type="ECO:0000256" key="3">
    <source>
        <dbReference type="ARBA" id="ARBA00008746"/>
    </source>
</evidence>
<dbReference type="Pfam" id="PF13246">
    <property type="entry name" value="Cation_ATPase"/>
    <property type="match status" value="1"/>
</dbReference>
<keyword evidence="14 18" id="KW-1133">Transmembrane helix</keyword>
<dbReference type="SUPFAM" id="SSF81665">
    <property type="entry name" value="Calcium ATPase, transmembrane domain M"/>
    <property type="match status" value="1"/>
</dbReference>
<dbReference type="PROSITE" id="PS00154">
    <property type="entry name" value="ATPASE_E1_E2"/>
    <property type="match status" value="1"/>
</dbReference>
<dbReference type="GO" id="GO:0015444">
    <property type="term" value="F:P-type magnesium transporter activity"/>
    <property type="evidence" value="ECO:0007669"/>
    <property type="project" value="UniProtKB-EC"/>
</dbReference>
<evidence type="ECO:0000256" key="12">
    <source>
        <dbReference type="ARBA" id="ARBA00022842"/>
    </source>
</evidence>
<dbReference type="NCBIfam" id="TIGR01524">
    <property type="entry name" value="ATPase-IIIB_Mg"/>
    <property type="match status" value="1"/>
</dbReference>
<comment type="catalytic activity">
    <reaction evidence="17">
        <text>Mg(2+)(out) + ATP + H2O = Mg(2+)(in) + ADP + phosphate + H(+)</text>
        <dbReference type="Rhea" id="RHEA:10260"/>
        <dbReference type="ChEBI" id="CHEBI:15377"/>
        <dbReference type="ChEBI" id="CHEBI:15378"/>
        <dbReference type="ChEBI" id="CHEBI:18420"/>
        <dbReference type="ChEBI" id="CHEBI:30616"/>
        <dbReference type="ChEBI" id="CHEBI:43474"/>
        <dbReference type="ChEBI" id="CHEBI:456216"/>
        <dbReference type="EC" id="7.2.2.14"/>
    </reaction>
</comment>
<dbReference type="PANTHER" id="PTHR42861">
    <property type="entry name" value="CALCIUM-TRANSPORTING ATPASE"/>
    <property type="match status" value="1"/>
</dbReference>
<keyword evidence="11" id="KW-0067">ATP-binding</keyword>
<keyword evidence="21" id="KW-1185">Reference proteome</keyword>
<evidence type="ECO:0000313" key="20">
    <source>
        <dbReference type="EMBL" id="BAY19951.1"/>
    </source>
</evidence>
<evidence type="ECO:0000256" key="17">
    <source>
        <dbReference type="ARBA" id="ARBA00047295"/>
    </source>
</evidence>
<dbReference type="GO" id="GO:0016887">
    <property type="term" value="F:ATP hydrolysis activity"/>
    <property type="evidence" value="ECO:0007669"/>
    <property type="project" value="InterPro"/>
</dbReference>
<evidence type="ECO:0000259" key="19">
    <source>
        <dbReference type="SMART" id="SM00831"/>
    </source>
</evidence>
<keyword evidence="7" id="KW-0997">Cell inner membrane</keyword>
<dbReference type="InterPro" id="IPR004014">
    <property type="entry name" value="ATPase_P-typ_cation-transptr_N"/>
</dbReference>
<evidence type="ECO:0000256" key="7">
    <source>
        <dbReference type="ARBA" id="ARBA00022519"/>
    </source>
</evidence>
<evidence type="ECO:0000256" key="11">
    <source>
        <dbReference type="ARBA" id="ARBA00022840"/>
    </source>
</evidence>
<dbReference type="InterPro" id="IPR023299">
    <property type="entry name" value="ATPase_P-typ_cyto_dom_N"/>
</dbReference>
<dbReference type="Pfam" id="PF00689">
    <property type="entry name" value="Cation_ATPase_C"/>
    <property type="match status" value="1"/>
</dbReference>
<name>A0A1Z4GR10_9CYAN</name>
<dbReference type="Proteomes" id="UP000218287">
    <property type="component" value="Plasmid Plasmid1 dna"/>
</dbReference>
<evidence type="ECO:0000256" key="8">
    <source>
        <dbReference type="ARBA" id="ARBA00022553"/>
    </source>
</evidence>
<accession>A0A1Z4GR10</accession>
<dbReference type="GO" id="GO:0005886">
    <property type="term" value="C:plasma membrane"/>
    <property type="evidence" value="ECO:0007669"/>
    <property type="project" value="UniProtKB-SubCell"/>
</dbReference>
<dbReference type="SUPFAM" id="SSF81653">
    <property type="entry name" value="Calcium ATPase, transduction domain A"/>
    <property type="match status" value="1"/>
</dbReference>
<dbReference type="AlphaFoldDB" id="A0A1Z4GR10"/>
<dbReference type="EMBL" id="AP018175">
    <property type="protein sequence ID" value="BAY19951.1"/>
    <property type="molecule type" value="Genomic_DNA"/>
</dbReference>
<dbReference type="Gene3D" id="3.40.50.1000">
    <property type="entry name" value="HAD superfamily/HAD-like"/>
    <property type="match status" value="1"/>
</dbReference>
<dbReference type="NCBIfam" id="TIGR01494">
    <property type="entry name" value="ATPase_P-type"/>
    <property type="match status" value="2"/>
</dbReference>
<dbReference type="InterPro" id="IPR008250">
    <property type="entry name" value="ATPase_P-typ_transduc_dom_A_sf"/>
</dbReference>
<dbReference type="SFLD" id="SFLDF00027">
    <property type="entry name" value="p-type_atpase"/>
    <property type="match status" value="1"/>
</dbReference>
<reference evidence="20 21" key="1">
    <citation type="submission" date="2017-06" db="EMBL/GenBank/DDBJ databases">
        <title>Genome sequencing of cyanobaciteial culture collection at National Institute for Environmental Studies (NIES).</title>
        <authorList>
            <person name="Hirose Y."/>
            <person name="Shimura Y."/>
            <person name="Fujisawa T."/>
            <person name="Nakamura Y."/>
            <person name="Kawachi M."/>
        </authorList>
    </citation>
    <scope>NUCLEOTIDE SEQUENCE [LARGE SCALE GENOMIC DNA]</scope>
    <source>
        <strain evidence="20 21">NIES-21</strain>
        <plasmid evidence="21">Plasmid1 dna</plasmid>
    </source>
</reference>
<evidence type="ECO:0000256" key="1">
    <source>
        <dbReference type="ARBA" id="ARBA00003954"/>
    </source>
</evidence>
<evidence type="ECO:0000256" key="15">
    <source>
        <dbReference type="ARBA" id="ARBA00023136"/>
    </source>
</evidence>
<dbReference type="Pfam" id="PF00690">
    <property type="entry name" value="Cation_ATPase_N"/>
    <property type="match status" value="1"/>
</dbReference>
<keyword evidence="20" id="KW-0614">Plasmid</keyword>
<feature type="transmembrane region" description="Helical" evidence="18">
    <location>
        <begin position="776"/>
        <end position="793"/>
    </location>
</feature>
<feature type="transmembrane region" description="Helical" evidence="18">
    <location>
        <begin position="747"/>
        <end position="764"/>
    </location>
</feature>
<dbReference type="InterPro" id="IPR006415">
    <property type="entry name" value="P-type_ATPase_IIIB"/>
</dbReference>
<evidence type="ECO:0000256" key="6">
    <source>
        <dbReference type="ARBA" id="ARBA00022475"/>
    </source>
</evidence>
<dbReference type="InterPro" id="IPR023298">
    <property type="entry name" value="ATPase_P-typ_TM_dom_sf"/>
</dbReference>
<dbReference type="SFLD" id="SFLDG00002">
    <property type="entry name" value="C1.7:_P-type_atpase_like"/>
    <property type="match status" value="1"/>
</dbReference>
<evidence type="ECO:0000256" key="5">
    <source>
        <dbReference type="ARBA" id="ARBA00013555"/>
    </source>
</evidence>
<dbReference type="InterPro" id="IPR059000">
    <property type="entry name" value="ATPase_P-type_domA"/>
</dbReference>
<feature type="transmembrane region" description="Helical" evidence="18">
    <location>
        <begin position="805"/>
        <end position="823"/>
    </location>
</feature>
<keyword evidence="10" id="KW-0547">Nucleotide-binding</keyword>
<dbReference type="InterPro" id="IPR023214">
    <property type="entry name" value="HAD_sf"/>
</dbReference>
<feature type="transmembrane region" description="Helical" evidence="18">
    <location>
        <begin position="713"/>
        <end position="735"/>
    </location>
</feature>
<evidence type="ECO:0000313" key="21">
    <source>
        <dbReference type="Proteomes" id="UP000218287"/>
    </source>
</evidence>
<dbReference type="Gene3D" id="1.20.1110.10">
    <property type="entry name" value="Calcium-transporting ATPase, transmembrane domain"/>
    <property type="match status" value="1"/>
</dbReference>
<comment type="subcellular location">
    <subcellularLocation>
        <location evidence="2">Cell inner membrane</location>
        <topology evidence="2">Multi-pass membrane protein</topology>
    </subcellularLocation>
</comment>
<protein>
    <recommendedName>
        <fullName evidence="5">Magnesium-transporting ATPase, P-type 1</fullName>
        <ecNumber evidence="4">7.2.2.14</ecNumber>
    </recommendedName>
    <alternativeName>
        <fullName evidence="16">Mg(2+) transport ATPase, P-type 1</fullName>
    </alternativeName>
</protein>
<dbReference type="GO" id="GO:0005524">
    <property type="term" value="F:ATP binding"/>
    <property type="evidence" value="ECO:0007669"/>
    <property type="project" value="UniProtKB-KW"/>
</dbReference>
<comment type="function">
    <text evidence="1">Mediates magnesium influx to the cytosol.</text>
</comment>
<evidence type="ECO:0000256" key="4">
    <source>
        <dbReference type="ARBA" id="ARBA00012786"/>
    </source>
</evidence>
<feature type="domain" description="Cation-transporting P-type ATPase N-terminal" evidence="19">
    <location>
        <begin position="2"/>
        <end position="61"/>
    </location>
</feature>
<sequence length="837" mass="91750">MHSTTAGLSRQDAKQRLSEFGANSLKQKHKSSAWMLLLNQFKSPIILILIFAAVLSIFLKDPADAIIILTIVFISGLLGFWQERGASNAVEKLLALVQVKATVLRDGQSQEIPTEEIVRGDIVLLSAGKNIPGDCLVLESKDLSVDEAALTGETYPVDKLSGVLPAETGLAQRTNSLYMGTNVISGTAKAVVVHTGKETEFGKVSERLKLRPSETEFERGLGKFGYFLMEVTLILVVLIFVANVYLHRPVLESFLFSLALAVGLTPQLLPAIVSVNLARGAKKMAKKQVIVKRLPAIENFGSMNVFCTDKTGTLTEGEVKIHAAVDVEGKESDRVLLYAYLNAASESGYVNPIDAAIRQHKTFDISSYQKLDEVPYDFNRKRLSILFKKAENAVLGSAQVKQFSKTENTHLIITKGALKNILDVCSTVETGEGKTIDIVNQRQKLHQQAEDLGSKGFRALGVAYRDFNQDSFTKDDETNMTFLGYLALFDPPKAGIADTLKELELLGITPKMITGDSKAVAMSIIQQVGLPQPKALTGSELEKLSDEALIHRVQQTNVFAEVEPNQKERIIIALKKAGNVVGYLGDGINDASALHAADVGISVESAVDVAKEAADIVLMAKDLNVLVEGVKEGRITFANTLKYVFMATSANFGNMFSMAGISLFLPFLPLLPSQILLTNLLTDFPELTIATDRVDRELVNKPRRMDIKFIRNFMIVFGLLSSVFDYLTFGALLLLLHAQEEQFRTGWFLESVISASLVVLVVRTRQSIFNSKPGKYLLMATLATIGATIIIPWTPLASLFGFQPLSLSFMLVLGAIVVFYVTAAENVKRVFYSHVKF</sequence>
<evidence type="ECO:0000256" key="2">
    <source>
        <dbReference type="ARBA" id="ARBA00004429"/>
    </source>
</evidence>
<keyword evidence="9 18" id="KW-0812">Transmembrane</keyword>
<dbReference type="InterPro" id="IPR018303">
    <property type="entry name" value="ATPase_P-typ_P_site"/>
</dbReference>
<dbReference type="SFLD" id="SFLDS00003">
    <property type="entry name" value="Haloacid_Dehalogenase"/>
    <property type="match status" value="1"/>
</dbReference>
<dbReference type="Gene3D" id="2.70.150.10">
    <property type="entry name" value="Calcium-transporting ATPase, cytoplasmic transduction domain A"/>
    <property type="match status" value="1"/>
</dbReference>
<evidence type="ECO:0000256" key="18">
    <source>
        <dbReference type="SAM" id="Phobius"/>
    </source>
</evidence>
<dbReference type="Gene3D" id="3.40.1110.10">
    <property type="entry name" value="Calcium-transporting ATPase, cytoplasmic domain N"/>
    <property type="match status" value="1"/>
</dbReference>
<dbReference type="EC" id="7.2.2.14" evidence="4"/>
<keyword evidence="12" id="KW-0460">Magnesium</keyword>
<dbReference type="Pfam" id="PF00122">
    <property type="entry name" value="E1-E2_ATPase"/>
    <property type="match status" value="1"/>
</dbReference>
<dbReference type="InterPro" id="IPR044492">
    <property type="entry name" value="P_typ_ATPase_HD_dom"/>
</dbReference>
<keyword evidence="6" id="KW-1003">Cell membrane</keyword>
<dbReference type="InterPro" id="IPR036412">
    <property type="entry name" value="HAD-like_sf"/>
</dbReference>
<dbReference type="InterPro" id="IPR001757">
    <property type="entry name" value="P_typ_ATPase"/>
</dbReference>
<organism evidence="20 21">
    <name type="scientific">Anabaenopsis circularis NIES-21</name>
    <dbReference type="NCBI Taxonomy" id="1085406"/>
    <lineage>
        <taxon>Bacteria</taxon>
        <taxon>Bacillati</taxon>
        <taxon>Cyanobacteriota</taxon>
        <taxon>Cyanophyceae</taxon>
        <taxon>Nostocales</taxon>
        <taxon>Nodulariaceae</taxon>
        <taxon>Anabaenopsis</taxon>
    </lineage>
</organism>
<keyword evidence="15 18" id="KW-0472">Membrane</keyword>
<geneLocation type="plasmid" evidence="21">
    <name>Plasmid1 dna</name>
</geneLocation>
<keyword evidence="8" id="KW-0597">Phosphoprotein</keyword>
<keyword evidence="13" id="KW-1278">Translocase</keyword>
<feature type="transmembrane region" description="Helical" evidence="18">
    <location>
        <begin position="36"/>
        <end position="59"/>
    </location>
</feature>
<dbReference type="SMART" id="SM00831">
    <property type="entry name" value="Cation_ATPase_N"/>
    <property type="match status" value="1"/>
</dbReference>
<dbReference type="InterPro" id="IPR006068">
    <property type="entry name" value="ATPase_P-typ_cation-transptr_C"/>
</dbReference>
<feature type="transmembrane region" description="Helical" evidence="18">
    <location>
        <begin position="65"/>
        <end position="81"/>
    </location>
</feature>
<evidence type="ECO:0000256" key="10">
    <source>
        <dbReference type="ARBA" id="ARBA00022741"/>
    </source>
</evidence>
<evidence type="ECO:0000256" key="14">
    <source>
        <dbReference type="ARBA" id="ARBA00022989"/>
    </source>
</evidence>
<feature type="transmembrane region" description="Helical" evidence="18">
    <location>
        <begin position="254"/>
        <end position="278"/>
    </location>
</feature>
<feature type="transmembrane region" description="Helical" evidence="18">
    <location>
        <begin position="224"/>
        <end position="242"/>
    </location>
</feature>